<keyword evidence="2" id="KW-1185">Reference proteome</keyword>
<reference evidence="1 2" key="1">
    <citation type="journal article" date="2013" name="Appl. Environ. Microbiol.">
        <title>Genome analysis suggests that the soil oligotrophic bacterium Agromonas oligotrophica (Bradyrhizobium oligotrophicum) is a nitrogen-fixing symbiont of Aeschynomene indica.</title>
        <authorList>
            <person name="Okubo T."/>
            <person name="Fukushima S."/>
            <person name="Itakura M."/>
            <person name="Oshima K."/>
            <person name="Longtonglang A."/>
            <person name="Teaumroong N."/>
            <person name="Mitsui H."/>
            <person name="Hattori M."/>
            <person name="Hattori R."/>
            <person name="Hattori T."/>
            <person name="Minamisawa K."/>
        </authorList>
    </citation>
    <scope>NUCLEOTIDE SEQUENCE [LARGE SCALE GENOMIC DNA]</scope>
    <source>
        <strain evidence="1 2">S58</strain>
    </source>
</reference>
<dbReference type="Proteomes" id="UP000011841">
    <property type="component" value="Chromosome"/>
</dbReference>
<gene>
    <name evidence="1" type="ORF">S58_55200</name>
</gene>
<dbReference type="AlphaFoldDB" id="M4ZCG8"/>
<dbReference type="SUPFAM" id="SSF47336">
    <property type="entry name" value="ACP-like"/>
    <property type="match status" value="1"/>
</dbReference>
<name>M4ZCG8_9BRAD</name>
<dbReference type="STRING" id="1245469.S58_55200"/>
<evidence type="ECO:0000313" key="1">
    <source>
        <dbReference type="EMBL" id="BAM91497.1"/>
    </source>
</evidence>
<dbReference type="Gene3D" id="1.10.1200.10">
    <property type="entry name" value="ACP-like"/>
    <property type="match status" value="1"/>
</dbReference>
<evidence type="ECO:0000313" key="2">
    <source>
        <dbReference type="Proteomes" id="UP000011841"/>
    </source>
</evidence>
<dbReference type="InterPro" id="IPR036736">
    <property type="entry name" value="ACP-like_sf"/>
</dbReference>
<protein>
    <submittedName>
        <fullName evidence="1">Acyl carrier protein</fullName>
    </submittedName>
</protein>
<organism evidence="1 2">
    <name type="scientific">Bradyrhizobium oligotrophicum S58</name>
    <dbReference type="NCBI Taxonomy" id="1245469"/>
    <lineage>
        <taxon>Bacteria</taxon>
        <taxon>Pseudomonadati</taxon>
        <taxon>Pseudomonadota</taxon>
        <taxon>Alphaproteobacteria</taxon>
        <taxon>Hyphomicrobiales</taxon>
        <taxon>Nitrobacteraceae</taxon>
        <taxon>Bradyrhizobium</taxon>
    </lineage>
</organism>
<sequence>MAFGAECKMTAEIYERLNKVFIETFGDETIKITPEMTADDLDEWDSVTHISLVLAVEEEFGQRLNAAEIGNLENVAAMVALLQKKMAR</sequence>
<dbReference type="KEGG" id="aol:S58_55200"/>
<dbReference type="eggNOG" id="COG0236">
    <property type="taxonomic scope" value="Bacteria"/>
</dbReference>
<proteinExistence type="predicted"/>
<dbReference type="HOGENOM" id="CLU_108696_20_2_5"/>
<dbReference type="EMBL" id="AP012603">
    <property type="protein sequence ID" value="BAM91497.1"/>
    <property type="molecule type" value="Genomic_DNA"/>
</dbReference>
<accession>M4ZCG8</accession>
<dbReference type="PATRIC" id="fig|1245469.3.peg.5647"/>